<proteinExistence type="predicted"/>
<reference evidence="2" key="1">
    <citation type="submission" date="2020-07" db="EMBL/GenBank/DDBJ databases">
        <title>Multicomponent nature underlies the extraordinary mechanical properties of spider dragline silk.</title>
        <authorList>
            <person name="Kono N."/>
            <person name="Nakamura H."/>
            <person name="Mori M."/>
            <person name="Yoshida Y."/>
            <person name="Ohtoshi R."/>
            <person name="Malay A.D."/>
            <person name="Moran D.A.P."/>
            <person name="Tomita M."/>
            <person name="Numata K."/>
            <person name="Arakawa K."/>
        </authorList>
    </citation>
    <scope>NUCLEOTIDE SEQUENCE</scope>
</reference>
<sequence length="386" mass="45530">MAFYEKSEVNVHVSSHRDSNEEIPLFNVPMGIYLRLHSKQNNKFIQRFMRRFSYCASVTFHLFTAYMFIALAVHVYYHRHFRSGFFYLFINISVIVLWYSMLFQRRKTKDLLIFLESHAQISGKFLMKSHLVLSNLIFFIMCVLPTLLAIFYVYRVHESKRTVTFWMLNYEFQEKKYLVFGAFVGGFVYYIINMAYPFLFTVSICILIHRYGLLLLQFNNVLKTADFSVMSIKCVDIINDYTRIEKKIRLLSEVFSVPLFVMLMISFFDLYIAMFLYLRTNSPFVNWPEIFLNALTSLVILFSLTLFGSKIPEYMLQIQKTAKLLINKCDVSRSEGVKQLYLLRRILKNDVIYLSVGGMVDLKKSLLLSAAGTFFTYGLLLQWRST</sequence>
<feature type="transmembrane region" description="Helical" evidence="1">
    <location>
        <begin position="177"/>
        <end position="208"/>
    </location>
</feature>
<dbReference type="AlphaFoldDB" id="A0A8X6HB00"/>
<keyword evidence="1" id="KW-0472">Membrane</keyword>
<comment type="caution">
    <text evidence="2">The sequence shown here is derived from an EMBL/GenBank/DDBJ whole genome shotgun (WGS) entry which is preliminary data.</text>
</comment>
<name>A0A8X6HB00_TRICU</name>
<dbReference type="EMBL" id="BMAO01025027">
    <property type="protein sequence ID" value="GFQ99628.1"/>
    <property type="molecule type" value="Genomic_DNA"/>
</dbReference>
<evidence type="ECO:0000256" key="1">
    <source>
        <dbReference type="SAM" id="Phobius"/>
    </source>
</evidence>
<organism evidence="2 3">
    <name type="scientific">Trichonephila clavata</name>
    <name type="common">Joro spider</name>
    <name type="synonym">Nephila clavata</name>
    <dbReference type="NCBI Taxonomy" id="2740835"/>
    <lineage>
        <taxon>Eukaryota</taxon>
        <taxon>Metazoa</taxon>
        <taxon>Ecdysozoa</taxon>
        <taxon>Arthropoda</taxon>
        <taxon>Chelicerata</taxon>
        <taxon>Arachnida</taxon>
        <taxon>Araneae</taxon>
        <taxon>Araneomorphae</taxon>
        <taxon>Entelegynae</taxon>
        <taxon>Araneoidea</taxon>
        <taxon>Nephilidae</taxon>
        <taxon>Trichonephila</taxon>
    </lineage>
</organism>
<feature type="transmembrane region" description="Helical" evidence="1">
    <location>
        <begin position="83"/>
        <end position="103"/>
    </location>
</feature>
<evidence type="ECO:0000313" key="3">
    <source>
        <dbReference type="Proteomes" id="UP000887116"/>
    </source>
</evidence>
<dbReference type="OrthoDB" id="6420037at2759"/>
<evidence type="ECO:0000313" key="2">
    <source>
        <dbReference type="EMBL" id="GFQ99628.1"/>
    </source>
</evidence>
<protein>
    <submittedName>
        <fullName evidence="2">Uncharacterized protein</fullName>
    </submittedName>
</protein>
<feature type="transmembrane region" description="Helical" evidence="1">
    <location>
        <begin position="365"/>
        <end position="383"/>
    </location>
</feature>
<accession>A0A8X6HB00</accession>
<keyword evidence="1" id="KW-0812">Transmembrane</keyword>
<feature type="transmembrane region" description="Helical" evidence="1">
    <location>
        <begin position="290"/>
        <end position="308"/>
    </location>
</feature>
<gene>
    <name evidence="2" type="primary">AVEN_56834_1</name>
    <name evidence="2" type="ORF">TNCT_200311</name>
</gene>
<feature type="transmembrane region" description="Helical" evidence="1">
    <location>
        <begin position="254"/>
        <end position="278"/>
    </location>
</feature>
<keyword evidence="3" id="KW-1185">Reference proteome</keyword>
<feature type="transmembrane region" description="Helical" evidence="1">
    <location>
        <begin position="52"/>
        <end position="77"/>
    </location>
</feature>
<feature type="transmembrane region" description="Helical" evidence="1">
    <location>
        <begin position="131"/>
        <end position="157"/>
    </location>
</feature>
<keyword evidence="1" id="KW-1133">Transmembrane helix</keyword>
<dbReference type="Proteomes" id="UP000887116">
    <property type="component" value="Unassembled WGS sequence"/>
</dbReference>